<protein>
    <submittedName>
        <fullName evidence="1">Uncharacterized protein</fullName>
    </submittedName>
</protein>
<dbReference type="Proteomes" id="UP000290106">
    <property type="component" value="Unassembled WGS sequence"/>
</dbReference>
<dbReference type="OrthoDB" id="9974100at2"/>
<evidence type="ECO:0000313" key="1">
    <source>
        <dbReference type="EMBL" id="RXS74555.1"/>
    </source>
</evidence>
<proteinExistence type="predicted"/>
<dbReference type="EMBL" id="SDKC01000001">
    <property type="protein sequence ID" value="RXS74555.1"/>
    <property type="molecule type" value="Genomic_DNA"/>
</dbReference>
<sequence>MDVPSESFLHLLLWLIFRQLHPNFINVRIAYASEIWMQLTKNLLTKSSTKKIPSVHKKKTGREP</sequence>
<dbReference type="AlphaFoldDB" id="A0A4V1NRQ3"/>
<comment type="caution">
    <text evidence="1">The sequence shown here is derived from an EMBL/GenBank/DDBJ whole genome shotgun (WGS) entry which is preliminary data.</text>
</comment>
<reference evidence="1 2" key="1">
    <citation type="submission" date="2019-01" db="EMBL/GenBank/DDBJ databases">
        <title>Blautia sp. nov. KGMB01111 isolated human feces.</title>
        <authorList>
            <person name="Park J.-E."/>
            <person name="Kim J.-S."/>
            <person name="Park S.-H."/>
        </authorList>
    </citation>
    <scope>NUCLEOTIDE SEQUENCE [LARGE SCALE GENOMIC DNA]</scope>
    <source>
        <strain evidence="1 2">KGMB01111</strain>
    </source>
</reference>
<gene>
    <name evidence="1" type="ORF">ETP43_04600</name>
</gene>
<organism evidence="1 2">
    <name type="scientific">Blautia faecicola</name>
    <dbReference type="NCBI Taxonomy" id="2509240"/>
    <lineage>
        <taxon>Bacteria</taxon>
        <taxon>Bacillati</taxon>
        <taxon>Bacillota</taxon>
        <taxon>Clostridia</taxon>
        <taxon>Lachnospirales</taxon>
        <taxon>Lachnospiraceae</taxon>
        <taxon>Blautia</taxon>
    </lineage>
</organism>
<name>A0A4V1NRQ3_9FIRM</name>
<keyword evidence="2" id="KW-1185">Reference proteome</keyword>
<accession>A0A4V1NRQ3</accession>
<evidence type="ECO:0000313" key="2">
    <source>
        <dbReference type="Proteomes" id="UP000290106"/>
    </source>
</evidence>